<evidence type="ECO:0000313" key="1">
    <source>
        <dbReference type="Proteomes" id="UP000492821"/>
    </source>
</evidence>
<keyword evidence="1" id="KW-1185">Reference proteome</keyword>
<dbReference type="Proteomes" id="UP000492821">
    <property type="component" value="Unassembled WGS sequence"/>
</dbReference>
<reference evidence="2" key="2">
    <citation type="submission" date="2020-10" db="UniProtKB">
        <authorList>
            <consortium name="WormBaseParasite"/>
        </authorList>
    </citation>
    <scope>IDENTIFICATION</scope>
</reference>
<organism evidence="1 2">
    <name type="scientific">Panagrellus redivivus</name>
    <name type="common">Microworm</name>
    <dbReference type="NCBI Taxonomy" id="6233"/>
    <lineage>
        <taxon>Eukaryota</taxon>
        <taxon>Metazoa</taxon>
        <taxon>Ecdysozoa</taxon>
        <taxon>Nematoda</taxon>
        <taxon>Chromadorea</taxon>
        <taxon>Rhabditida</taxon>
        <taxon>Tylenchina</taxon>
        <taxon>Panagrolaimomorpha</taxon>
        <taxon>Panagrolaimoidea</taxon>
        <taxon>Panagrolaimidae</taxon>
        <taxon>Panagrellus</taxon>
    </lineage>
</organism>
<dbReference type="WBParaSite" id="Pan_g18302.t1">
    <property type="protein sequence ID" value="Pan_g18302.t1"/>
    <property type="gene ID" value="Pan_g18302"/>
</dbReference>
<dbReference type="AlphaFoldDB" id="A0A7E4VBI1"/>
<protein>
    <submittedName>
        <fullName evidence="2">Uncharacterized protein</fullName>
    </submittedName>
</protein>
<sequence length="81" mass="9405">MHPNVHHADQMDLASAYVTITRYVQIESSPKAVRSPYKARQYWDGPSCDLSDRQRVLYNLMSYFHQFYAAVCISMQNGTPF</sequence>
<accession>A0A7E4VBI1</accession>
<name>A0A7E4VBI1_PANRE</name>
<evidence type="ECO:0000313" key="2">
    <source>
        <dbReference type="WBParaSite" id="Pan_g18302.t1"/>
    </source>
</evidence>
<reference evidence="1" key="1">
    <citation type="journal article" date="2013" name="Genetics">
        <title>The draft genome and transcriptome of Panagrellus redivivus are shaped by the harsh demands of a free-living lifestyle.</title>
        <authorList>
            <person name="Srinivasan J."/>
            <person name="Dillman A.R."/>
            <person name="Macchietto M.G."/>
            <person name="Heikkinen L."/>
            <person name="Lakso M."/>
            <person name="Fracchia K.M."/>
            <person name="Antoshechkin I."/>
            <person name="Mortazavi A."/>
            <person name="Wong G."/>
            <person name="Sternberg P.W."/>
        </authorList>
    </citation>
    <scope>NUCLEOTIDE SEQUENCE [LARGE SCALE GENOMIC DNA]</scope>
    <source>
        <strain evidence="1">MT8872</strain>
    </source>
</reference>
<proteinExistence type="predicted"/>